<name>A0A923HHD7_9FLAO</name>
<feature type="domain" description="Thiolase N-terminal" evidence="7">
    <location>
        <begin position="5"/>
        <end position="264"/>
    </location>
</feature>
<dbReference type="RefSeq" id="WP_186563123.1">
    <property type="nucleotide sequence ID" value="NZ_JACNMF010000004.1"/>
</dbReference>
<feature type="active site" description="Proton acceptor" evidence="5">
    <location>
        <position position="350"/>
    </location>
</feature>
<keyword evidence="4 6" id="KW-0012">Acyltransferase</keyword>
<comment type="caution">
    <text evidence="9">The sequence shown here is derived from an EMBL/GenBank/DDBJ whole genome shotgun (WGS) entry which is preliminary data.</text>
</comment>
<dbReference type="InterPro" id="IPR020615">
    <property type="entry name" value="Thiolase_acyl_enz_int_AS"/>
</dbReference>
<dbReference type="Gene3D" id="3.40.47.10">
    <property type="match status" value="1"/>
</dbReference>
<evidence type="ECO:0000256" key="3">
    <source>
        <dbReference type="ARBA" id="ARBA00022679"/>
    </source>
</evidence>
<dbReference type="Proteomes" id="UP000656244">
    <property type="component" value="Unassembled WGS sequence"/>
</dbReference>
<dbReference type="Pfam" id="PF00108">
    <property type="entry name" value="Thiolase_N"/>
    <property type="match status" value="1"/>
</dbReference>
<comment type="similarity">
    <text evidence="2 6">Belongs to the thiolase-like superfamily. Thiolase family.</text>
</comment>
<dbReference type="NCBIfam" id="TIGR01930">
    <property type="entry name" value="AcCoA-C-Actrans"/>
    <property type="match status" value="1"/>
</dbReference>
<feature type="active site" description="Acyl-thioester intermediate" evidence="5">
    <location>
        <position position="91"/>
    </location>
</feature>
<dbReference type="InterPro" id="IPR020616">
    <property type="entry name" value="Thiolase_N"/>
</dbReference>
<dbReference type="InterPro" id="IPR016039">
    <property type="entry name" value="Thiolase-like"/>
</dbReference>
<evidence type="ECO:0000256" key="5">
    <source>
        <dbReference type="PIRSR" id="PIRSR000429-1"/>
    </source>
</evidence>
<evidence type="ECO:0000256" key="4">
    <source>
        <dbReference type="ARBA" id="ARBA00023315"/>
    </source>
</evidence>
<dbReference type="Pfam" id="PF02803">
    <property type="entry name" value="Thiolase_C"/>
    <property type="match status" value="1"/>
</dbReference>
<evidence type="ECO:0000256" key="1">
    <source>
        <dbReference type="ARBA" id="ARBA00005189"/>
    </source>
</evidence>
<evidence type="ECO:0000256" key="6">
    <source>
        <dbReference type="RuleBase" id="RU003557"/>
    </source>
</evidence>
<dbReference type="GO" id="GO:0006635">
    <property type="term" value="P:fatty acid beta-oxidation"/>
    <property type="evidence" value="ECO:0007669"/>
    <property type="project" value="TreeGrafter"/>
</dbReference>
<dbReference type="GO" id="GO:0003988">
    <property type="term" value="F:acetyl-CoA C-acyltransferase activity"/>
    <property type="evidence" value="ECO:0007669"/>
    <property type="project" value="UniProtKB-EC"/>
</dbReference>
<dbReference type="PANTHER" id="PTHR43853">
    <property type="entry name" value="3-KETOACYL-COA THIOLASE, PEROXISOMAL"/>
    <property type="match status" value="1"/>
</dbReference>
<proteinExistence type="inferred from homology"/>
<dbReference type="GO" id="GO:0005737">
    <property type="term" value="C:cytoplasm"/>
    <property type="evidence" value="ECO:0007669"/>
    <property type="project" value="UniProtKB-ARBA"/>
</dbReference>
<dbReference type="AlphaFoldDB" id="A0A923HHD7"/>
<accession>A0A923HHD7</accession>
<feature type="domain" description="Thiolase C-terminal" evidence="8">
    <location>
        <begin position="272"/>
        <end position="394"/>
    </location>
</feature>
<dbReference type="PROSITE" id="PS00098">
    <property type="entry name" value="THIOLASE_1"/>
    <property type="match status" value="1"/>
</dbReference>
<sequence>MKQAYIVKAYRTAVGKAPRGVFRFKRTDELAAETIQHMMKELPELDKKRIDDVIVGNAMPEGSQGLNMARLISLMGLDIVDVPGVTVNRFCSSGVETIAIAAAKIQAGMADCIIAGGAESMSAVPMTGFKTELNYDDVVKKGNEEYYWGMGNTAEAVANEFKVSREDQDEFAYNSHMKALKAQAENRFQDQIVPIDVEQTYVDENGKKVTKSYTVTKDEGPRKGTNLEALAKLRPVFAQGGSVTAGNSSQMSDGAAFVMLMNEDMVKELKLEPIARLVNYAAAGVEPRIMGIGPVKAIPKALGLAGLKQKDLELIELNEAFASQSLAVIRELNLNPDIVNVNGGAIALGHPLGCTGAKLSVQLFDEMRKRDMKGKYGAVTMCVGTGQGACGIFEFLN</sequence>
<dbReference type="EMBL" id="JACNMF010000004">
    <property type="protein sequence ID" value="MBC3759375.1"/>
    <property type="molecule type" value="Genomic_DNA"/>
</dbReference>
<evidence type="ECO:0000313" key="9">
    <source>
        <dbReference type="EMBL" id="MBC3759375.1"/>
    </source>
</evidence>
<dbReference type="PIRSF" id="PIRSF000429">
    <property type="entry name" value="Ac-CoA_Ac_transf"/>
    <property type="match status" value="1"/>
</dbReference>
<feature type="active site" description="Proton acceptor" evidence="5">
    <location>
        <position position="382"/>
    </location>
</feature>
<keyword evidence="3 6" id="KW-0808">Transferase</keyword>
<gene>
    <name evidence="9" type="ORF">H7U19_13230</name>
</gene>
<dbReference type="PANTHER" id="PTHR43853:SF21">
    <property type="entry name" value="STEROID 3-KETOACYL-COA THIOLASE"/>
    <property type="match status" value="1"/>
</dbReference>
<comment type="pathway">
    <text evidence="1">Lipid metabolism.</text>
</comment>
<dbReference type="SUPFAM" id="SSF53901">
    <property type="entry name" value="Thiolase-like"/>
    <property type="match status" value="2"/>
</dbReference>
<protein>
    <submittedName>
        <fullName evidence="9">Acetyl-CoA C-acyltransferase</fullName>
        <ecNumber evidence="9">2.3.1.16</ecNumber>
    </submittedName>
</protein>
<dbReference type="GO" id="GO:0010124">
    <property type="term" value="P:phenylacetate catabolic process"/>
    <property type="evidence" value="ECO:0007669"/>
    <property type="project" value="TreeGrafter"/>
</dbReference>
<dbReference type="CDD" id="cd00751">
    <property type="entry name" value="thiolase"/>
    <property type="match status" value="1"/>
</dbReference>
<evidence type="ECO:0000256" key="2">
    <source>
        <dbReference type="ARBA" id="ARBA00010982"/>
    </source>
</evidence>
<organism evidence="9 10">
    <name type="scientific">Hyunsoonleella aquatilis</name>
    <dbReference type="NCBI Taxonomy" id="2762758"/>
    <lineage>
        <taxon>Bacteria</taxon>
        <taxon>Pseudomonadati</taxon>
        <taxon>Bacteroidota</taxon>
        <taxon>Flavobacteriia</taxon>
        <taxon>Flavobacteriales</taxon>
        <taxon>Flavobacteriaceae</taxon>
    </lineage>
</organism>
<dbReference type="InterPro" id="IPR020613">
    <property type="entry name" value="Thiolase_CS"/>
</dbReference>
<dbReference type="InterPro" id="IPR020617">
    <property type="entry name" value="Thiolase_C"/>
</dbReference>
<dbReference type="EC" id="2.3.1.16" evidence="9"/>
<dbReference type="InterPro" id="IPR050215">
    <property type="entry name" value="Thiolase-like_sf_Thiolase"/>
</dbReference>
<evidence type="ECO:0000313" key="10">
    <source>
        <dbReference type="Proteomes" id="UP000656244"/>
    </source>
</evidence>
<evidence type="ECO:0000259" key="7">
    <source>
        <dbReference type="Pfam" id="PF00108"/>
    </source>
</evidence>
<evidence type="ECO:0000259" key="8">
    <source>
        <dbReference type="Pfam" id="PF02803"/>
    </source>
</evidence>
<dbReference type="InterPro" id="IPR002155">
    <property type="entry name" value="Thiolase"/>
</dbReference>
<keyword evidence="10" id="KW-1185">Reference proteome</keyword>
<dbReference type="FunFam" id="3.40.47.10:FF:000010">
    <property type="entry name" value="Acetyl-CoA acetyltransferase (Thiolase)"/>
    <property type="match status" value="1"/>
</dbReference>
<dbReference type="PROSITE" id="PS00737">
    <property type="entry name" value="THIOLASE_2"/>
    <property type="match status" value="1"/>
</dbReference>
<reference evidence="9" key="1">
    <citation type="submission" date="2020-08" db="EMBL/GenBank/DDBJ databases">
        <title>Hyunsoonleella sp. strain SJ7 genome sequencing and assembly.</title>
        <authorList>
            <person name="Kim I."/>
        </authorList>
    </citation>
    <scope>NUCLEOTIDE SEQUENCE</scope>
    <source>
        <strain evidence="9">SJ7</strain>
    </source>
</reference>